<dbReference type="AlphaFoldDB" id="A0A857N6B6"/>
<dbReference type="SUPFAM" id="SSF56037">
    <property type="entry name" value="PheT/TilS domain"/>
    <property type="match status" value="1"/>
</dbReference>
<evidence type="ECO:0000256" key="6">
    <source>
        <dbReference type="ARBA" id="ARBA00022723"/>
    </source>
</evidence>
<evidence type="ECO:0000256" key="4">
    <source>
        <dbReference type="ARBA" id="ARBA00012814"/>
    </source>
</evidence>
<dbReference type="PROSITE" id="PS51483">
    <property type="entry name" value="B5"/>
    <property type="match status" value="1"/>
</dbReference>
<dbReference type="SMART" id="SM00873">
    <property type="entry name" value="B3_4"/>
    <property type="match status" value="1"/>
</dbReference>
<keyword evidence="16" id="KW-1185">Reference proteome</keyword>
<dbReference type="GO" id="GO:0000287">
    <property type="term" value="F:magnesium ion binding"/>
    <property type="evidence" value="ECO:0007669"/>
    <property type="project" value="InterPro"/>
</dbReference>
<protein>
    <recommendedName>
        <fullName evidence="4">phenylalanine--tRNA ligase</fullName>
        <ecNumber evidence="4">6.1.1.20</ecNumber>
    </recommendedName>
    <alternativeName>
        <fullName evidence="12">Phenylalanyl-tRNA synthetase beta subunit</fullName>
    </alternativeName>
</protein>
<dbReference type="SMART" id="SM00874">
    <property type="entry name" value="B5"/>
    <property type="match status" value="1"/>
</dbReference>
<dbReference type="CDD" id="cd00769">
    <property type="entry name" value="PheRS_beta_core"/>
    <property type="match status" value="1"/>
</dbReference>
<dbReference type="SUPFAM" id="SSF55681">
    <property type="entry name" value="Class II aaRS and biotin synthetases"/>
    <property type="match status" value="1"/>
</dbReference>
<dbReference type="InterPro" id="IPR045864">
    <property type="entry name" value="aa-tRNA-synth_II/BPL/LPL"/>
</dbReference>
<dbReference type="InterPro" id="IPR004532">
    <property type="entry name" value="Phe-tRNA-ligase_IIc_bsu_bact"/>
</dbReference>
<organism evidence="15 16">
    <name type="scientific">Candidatus Chazhemtobacterium aquaticus</name>
    <dbReference type="NCBI Taxonomy" id="2715735"/>
    <lineage>
        <taxon>Bacteria</taxon>
        <taxon>Candidatus Chazhemtobacteraceae</taxon>
        <taxon>Candidatus Chazhemtobacterium</taxon>
    </lineage>
</organism>
<gene>
    <name evidence="15" type="ORF">MICH65_0665</name>
</gene>
<dbReference type="GO" id="GO:0009328">
    <property type="term" value="C:phenylalanine-tRNA ligase complex"/>
    <property type="evidence" value="ECO:0007669"/>
    <property type="project" value="TreeGrafter"/>
</dbReference>
<dbReference type="InterPro" id="IPR005146">
    <property type="entry name" value="B3/B4_tRNA-bd"/>
</dbReference>
<dbReference type="Gene3D" id="3.30.930.10">
    <property type="entry name" value="Bira Bifunctional Protein, Domain 2"/>
    <property type="match status" value="1"/>
</dbReference>
<accession>A0A857N6B6</accession>
<reference evidence="16" key="1">
    <citation type="journal article" date="2020" name="Microorganisms">
        <title>Complete Genome of a Member of a New Bacterial Lineage in the Microgenomates Group Reveals an Unusual Nucleotide Composition Disparity Between Two Strands of DNA and Limited Metabolic Potential.</title>
        <authorList>
            <person name="Kadnikov V.V."/>
            <person name="Mardanov A.V."/>
            <person name="Beletsky A.V."/>
            <person name="Karnachuk O.V."/>
            <person name="Ravin N.V."/>
        </authorList>
    </citation>
    <scope>NUCLEOTIDE SEQUENCE [LARGE SCALE GENOMIC DNA]</scope>
</reference>
<dbReference type="PANTHER" id="PTHR10947:SF0">
    <property type="entry name" value="PHENYLALANINE--TRNA LIGASE BETA SUBUNIT"/>
    <property type="match status" value="1"/>
</dbReference>
<evidence type="ECO:0000313" key="15">
    <source>
        <dbReference type="EMBL" id="QHO63646.1"/>
    </source>
</evidence>
<dbReference type="RefSeq" id="WP_161932017.1">
    <property type="nucleotide sequence ID" value="NZ_CP047901.1"/>
</dbReference>
<evidence type="ECO:0000256" key="3">
    <source>
        <dbReference type="ARBA" id="ARBA00011209"/>
    </source>
</evidence>
<comment type="cofactor">
    <cofactor evidence="1">
        <name>Mg(2+)</name>
        <dbReference type="ChEBI" id="CHEBI:18420"/>
    </cofactor>
</comment>
<name>A0A857N6B6_9BACT</name>
<dbReference type="GO" id="GO:0004826">
    <property type="term" value="F:phenylalanine-tRNA ligase activity"/>
    <property type="evidence" value="ECO:0007669"/>
    <property type="project" value="UniProtKB-EC"/>
</dbReference>
<keyword evidence="10" id="KW-0648">Protein biosynthesis</keyword>
<evidence type="ECO:0000256" key="2">
    <source>
        <dbReference type="ARBA" id="ARBA00008653"/>
    </source>
</evidence>
<comment type="catalytic activity">
    <reaction evidence="13">
        <text>tRNA(Phe) + L-phenylalanine + ATP = L-phenylalanyl-tRNA(Phe) + AMP + diphosphate + H(+)</text>
        <dbReference type="Rhea" id="RHEA:19413"/>
        <dbReference type="Rhea" id="RHEA-COMP:9668"/>
        <dbReference type="Rhea" id="RHEA-COMP:9699"/>
        <dbReference type="ChEBI" id="CHEBI:15378"/>
        <dbReference type="ChEBI" id="CHEBI:30616"/>
        <dbReference type="ChEBI" id="CHEBI:33019"/>
        <dbReference type="ChEBI" id="CHEBI:58095"/>
        <dbReference type="ChEBI" id="CHEBI:78442"/>
        <dbReference type="ChEBI" id="CHEBI:78531"/>
        <dbReference type="ChEBI" id="CHEBI:456215"/>
        <dbReference type="EC" id="6.1.1.20"/>
    </reaction>
</comment>
<dbReference type="InterPro" id="IPR009061">
    <property type="entry name" value="DNA-bd_dom_put_sf"/>
</dbReference>
<evidence type="ECO:0000256" key="11">
    <source>
        <dbReference type="ARBA" id="ARBA00023146"/>
    </source>
</evidence>
<evidence type="ECO:0000256" key="13">
    <source>
        <dbReference type="ARBA" id="ARBA00049255"/>
    </source>
</evidence>
<dbReference type="Gene3D" id="3.30.56.10">
    <property type="match status" value="2"/>
</dbReference>
<evidence type="ECO:0000256" key="1">
    <source>
        <dbReference type="ARBA" id="ARBA00001946"/>
    </source>
</evidence>
<dbReference type="EC" id="6.1.1.20" evidence="4"/>
<dbReference type="NCBIfam" id="TIGR00472">
    <property type="entry name" value="pheT_bact"/>
    <property type="match status" value="1"/>
</dbReference>
<dbReference type="Gene3D" id="3.50.40.10">
    <property type="entry name" value="Phenylalanyl-trna Synthetase, Chain B, domain 3"/>
    <property type="match status" value="1"/>
</dbReference>
<dbReference type="KEGG" id="caqa:MICH65_0665"/>
<dbReference type="InterPro" id="IPR036690">
    <property type="entry name" value="Fdx_antiC-bd_sf"/>
</dbReference>
<dbReference type="GO" id="GO:0006432">
    <property type="term" value="P:phenylalanyl-tRNA aminoacylation"/>
    <property type="evidence" value="ECO:0007669"/>
    <property type="project" value="InterPro"/>
</dbReference>
<evidence type="ECO:0000256" key="8">
    <source>
        <dbReference type="ARBA" id="ARBA00022840"/>
    </source>
</evidence>
<dbReference type="InterPro" id="IPR020825">
    <property type="entry name" value="Phe-tRNA_synthase-like_B3/B4"/>
</dbReference>
<keyword evidence="5 15" id="KW-0436">Ligase</keyword>
<comment type="subunit">
    <text evidence="3">Tetramer of two alpha and two beta subunits.</text>
</comment>
<dbReference type="Pfam" id="PF17759">
    <property type="entry name" value="tRNA_synthFbeta"/>
    <property type="match status" value="1"/>
</dbReference>
<dbReference type="EMBL" id="CP047901">
    <property type="protein sequence ID" value="QHO63646.1"/>
    <property type="molecule type" value="Genomic_DNA"/>
</dbReference>
<comment type="similarity">
    <text evidence="2">Belongs to the phenylalanyl-tRNA synthetase beta subunit family. Type 1 subfamily.</text>
</comment>
<keyword evidence="11 15" id="KW-0030">Aminoacyl-tRNA synthetase</keyword>
<dbReference type="InterPro" id="IPR045060">
    <property type="entry name" value="Phe-tRNA-ligase_IIc_bsu"/>
</dbReference>
<evidence type="ECO:0000256" key="5">
    <source>
        <dbReference type="ARBA" id="ARBA00022598"/>
    </source>
</evidence>
<keyword evidence="7" id="KW-0547">Nucleotide-binding</keyword>
<proteinExistence type="inferred from homology"/>
<dbReference type="SUPFAM" id="SSF54991">
    <property type="entry name" value="Anticodon-binding domain of PheRS"/>
    <property type="match status" value="1"/>
</dbReference>
<dbReference type="Proteomes" id="UP000463983">
    <property type="component" value="Chromosome"/>
</dbReference>
<evidence type="ECO:0000256" key="12">
    <source>
        <dbReference type="ARBA" id="ARBA00033189"/>
    </source>
</evidence>
<evidence type="ECO:0000256" key="9">
    <source>
        <dbReference type="ARBA" id="ARBA00022842"/>
    </source>
</evidence>
<dbReference type="GO" id="GO:0003723">
    <property type="term" value="F:RNA binding"/>
    <property type="evidence" value="ECO:0007669"/>
    <property type="project" value="InterPro"/>
</dbReference>
<feature type="domain" description="B5" evidence="14">
    <location>
        <begin position="299"/>
        <end position="376"/>
    </location>
</feature>
<dbReference type="PANTHER" id="PTHR10947">
    <property type="entry name" value="PHENYLALANYL-TRNA SYNTHETASE BETA CHAIN AND LEUCINE-RICH REPEAT-CONTAINING PROTEIN 47"/>
    <property type="match status" value="1"/>
</dbReference>
<evidence type="ECO:0000256" key="10">
    <source>
        <dbReference type="ARBA" id="ARBA00022917"/>
    </source>
</evidence>
<keyword evidence="8" id="KW-0067">ATP-binding</keyword>
<evidence type="ECO:0000256" key="7">
    <source>
        <dbReference type="ARBA" id="ARBA00022741"/>
    </source>
</evidence>
<dbReference type="InterPro" id="IPR041616">
    <property type="entry name" value="PheRS_beta_core"/>
</dbReference>
<dbReference type="InterPro" id="IPR005147">
    <property type="entry name" value="tRNA_synthase_B5-dom"/>
</dbReference>
<dbReference type="Pfam" id="PF03484">
    <property type="entry name" value="B5"/>
    <property type="match status" value="1"/>
</dbReference>
<dbReference type="Pfam" id="PF03483">
    <property type="entry name" value="B3_4"/>
    <property type="match status" value="1"/>
</dbReference>
<dbReference type="Gene3D" id="3.30.70.380">
    <property type="entry name" value="Ferrodoxin-fold anticodon-binding domain"/>
    <property type="match status" value="1"/>
</dbReference>
<keyword evidence="6" id="KW-0479">Metal-binding</keyword>
<dbReference type="SUPFAM" id="SSF46955">
    <property type="entry name" value="Putative DNA-binding domain"/>
    <property type="match status" value="2"/>
</dbReference>
<evidence type="ECO:0000313" key="16">
    <source>
        <dbReference type="Proteomes" id="UP000463983"/>
    </source>
</evidence>
<sequence>MDIKLPHSLLKEFLDTSAKPEQIAKSLSLCGPTVDRITSYKNDYLYHIEVITNRIDSASAFGIAREAATILPQFKYKAKIKNDPYQLNLKQLGDLPKNSPLNLQILDNSLIPRFTAITLTNTQVKPSPKPVQDWLNLSGLRPLNNVIDITNELTLKYGQPVHAFDLDKIANQQLILRESKKGESITTLDGRVHHLQGGDIVIQDGSGRLIDLCGIMGGQLSAIDSNTKNVLLFVQTYEPKHIRKTSLYTQERTLAAQIFEKKPDPELVLPTLIAGVKLLEQRANATISSNLIDLYPNPTKTKTINLDLNWLNQFAGINLKPTQVSSILKKLGFTSKSITSQVLRVTVPSWRHHDINLTQDLAEEIIRIHGYFRLPSNLPSTTIPHTQTDPLLKHEYQARSYLSNLGFTEIYNLSLVSQDLFRQTNHKLEPKLKLSNPLSGEFEYLRTSLIPSLLSNLDANRGKVAPPLRLFELAHTYHSTKSTLPDETSTLSFITYGLDFFTTKGYLEALAKHLHLNLKFKPLAKKTPPFITKHSASVYYHNHHLGTLGIISPEVTSRFNLNQTVVCADLNFAKLSLQINPILNFKPIPQYPSIYEDITLTSTKPVADLITQLENAHPLIVSVEYLTSHQHNHTFRLEFNDPQGNLTQAKVTQIKNNLKS</sequence>
<evidence type="ECO:0000259" key="14">
    <source>
        <dbReference type="PROSITE" id="PS51483"/>
    </source>
</evidence>
<dbReference type="GO" id="GO:0005524">
    <property type="term" value="F:ATP binding"/>
    <property type="evidence" value="ECO:0007669"/>
    <property type="project" value="UniProtKB-KW"/>
</dbReference>
<keyword evidence="9" id="KW-0460">Magnesium</keyword>